<comment type="caution">
    <text evidence="1">The sequence shown here is derived from an EMBL/GenBank/DDBJ whole genome shotgun (WGS) entry which is preliminary data.</text>
</comment>
<organism evidence="1">
    <name type="scientific">marine sediment metagenome</name>
    <dbReference type="NCBI Taxonomy" id="412755"/>
    <lineage>
        <taxon>unclassified sequences</taxon>
        <taxon>metagenomes</taxon>
        <taxon>ecological metagenomes</taxon>
    </lineage>
</organism>
<name>A0A0F9SF00_9ZZZZ</name>
<evidence type="ECO:0000313" key="1">
    <source>
        <dbReference type="EMBL" id="KKN65614.1"/>
    </source>
</evidence>
<reference evidence="1" key="1">
    <citation type="journal article" date="2015" name="Nature">
        <title>Complex archaea that bridge the gap between prokaryotes and eukaryotes.</title>
        <authorList>
            <person name="Spang A."/>
            <person name="Saw J.H."/>
            <person name="Jorgensen S.L."/>
            <person name="Zaremba-Niedzwiedzka K."/>
            <person name="Martijn J."/>
            <person name="Lind A.E."/>
            <person name="van Eijk R."/>
            <person name="Schleper C."/>
            <person name="Guy L."/>
            <person name="Ettema T.J."/>
        </authorList>
    </citation>
    <scope>NUCLEOTIDE SEQUENCE</scope>
</reference>
<proteinExistence type="predicted"/>
<accession>A0A0F9SF00</accession>
<gene>
    <name evidence="1" type="ORF">LCGC14_0479300</name>
</gene>
<sequence>MLTFTLGEKLGILKPKPVKVSRPNPQAGDLNEELCHCGRGNIVFEYIQGSWIPCHSVWDGGKDFGRLSFSPCCEICAKEDYEEHDE</sequence>
<dbReference type="AlphaFoldDB" id="A0A0F9SF00"/>
<protein>
    <submittedName>
        <fullName evidence="1">Uncharacterized protein</fullName>
    </submittedName>
</protein>
<dbReference type="EMBL" id="LAZR01000519">
    <property type="protein sequence ID" value="KKN65614.1"/>
    <property type="molecule type" value="Genomic_DNA"/>
</dbReference>